<evidence type="ECO:0000313" key="7">
    <source>
        <dbReference type="Proteomes" id="UP000034581"/>
    </source>
</evidence>
<accession>A0A0G0EPP2</accession>
<evidence type="ECO:0000256" key="5">
    <source>
        <dbReference type="SAM" id="MobiDB-lite"/>
    </source>
</evidence>
<keyword evidence="3 6" id="KW-0346">Stress response</keyword>
<comment type="similarity">
    <text evidence="1 3 4">Belongs to the GrpE family.</text>
</comment>
<dbReference type="STRING" id="1618350.UR67_C0008G0008"/>
<reference evidence="6 7" key="1">
    <citation type="journal article" date="2015" name="Nature">
        <title>rRNA introns, odd ribosomes, and small enigmatic genomes across a large radiation of phyla.</title>
        <authorList>
            <person name="Brown C.T."/>
            <person name="Hug L.A."/>
            <person name="Thomas B.C."/>
            <person name="Sharon I."/>
            <person name="Castelle C.J."/>
            <person name="Singh A."/>
            <person name="Wilkins M.J."/>
            <person name="Williams K.H."/>
            <person name="Banfield J.F."/>
        </authorList>
    </citation>
    <scope>NUCLEOTIDE SEQUENCE [LARGE SCALE GENOMIC DNA]</scope>
</reference>
<evidence type="ECO:0000256" key="3">
    <source>
        <dbReference type="HAMAP-Rule" id="MF_01151"/>
    </source>
</evidence>
<dbReference type="GO" id="GO:0000774">
    <property type="term" value="F:adenyl-nucleotide exchange factor activity"/>
    <property type="evidence" value="ECO:0007669"/>
    <property type="project" value="InterPro"/>
</dbReference>
<dbReference type="GO" id="GO:0051087">
    <property type="term" value="F:protein-folding chaperone binding"/>
    <property type="evidence" value="ECO:0007669"/>
    <property type="project" value="InterPro"/>
</dbReference>
<dbReference type="SUPFAM" id="SSF58014">
    <property type="entry name" value="Coiled-coil domain of nucleotide exchange factor GrpE"/>
    <property type="match status" value="1"/>
</dbReference>
<feature type="region of interest" description="Disordered" evidence="5">
    <location>
        <begin position="1"/>
        <end position="41"/>
    </location>
</feature>
<evidence type="ECO:0000256" key="1">
    <source>
        <dbReference type="ARBA" id="ARBA00009054"/>
    </source>
</evidence>
<gene>
    <name evidence="3" type="primary">grpE</name>
    <name evidence="6" type="ORF">UR67_C0008G0008</name>
</gene>
<dbReference type="CDD" id="cd00446">
    <property type="entry name" value="GrpE"/>
    <property type="match status" value="1"/>
</dbReference>
<feature type="compositionally biased region" description="Basic and acidic residues" evidence="5">
    <location>
        <begin position="1"/>
        <end position="25"/>
    </location>
</feature>
<dbReference type="Gene3D" id="3.90.20.20">
    <property type="match status" value="1"/>
</dbReference>
<dbReference type="GO" id="GO:0006457">
    <property type="term" value="P:protein folding"/>
    <property type="evidence" value="ECO:0007669"/>
    <property type="project" value="InterPro"/>
</dbReference>
<organism evidence="6 7">
    <name type="scientific">candidate division CPR3 bacterium GW2011_GWF2_35_18</name>
    <dbReference type="NCBI Taxonomy" id="1618350"/>
    <lineage>
        <taxon>Bacteria</taxon>
        <taxon>Bacteria division CPR3</taxon>
    </lineage>
</organism>
<dbReference type="Pfam" id="PF01025">
    <property type="entry name" value="GrpE"/>
    <property type="match status" value="1"/>
</dbReference>
<dbReference type="InterPro" id="IPR013805">
    <property type="entry name" value="GrpE_CC"/>
</dbReference>
<evidence type="ECO:0000313" key="6">
    <source>
        <dbReference type="EMBL" id="KKP69252.1"/>
    </source>
</evidence>
<dbReference type="PANTHER" id="PTHR21237:SF23">
    <property type="entry name" value="GRPE PROTEIN HOMOLOG, MITOCHONDRIAL"/>
    <property type="match status" value="1"/>
</dbReference>
<keyword evidence="3" id="KW-0963">Cytoplasm</keyword>
<dbReference type="GO" id="GO:0042803">
    <property type="term" value="F:protein homodimerization activity"/>
    <property type="evidence" value="ECO:0007669"/>
    <property type="project" value="InterPro"/>
</dbReference>
<proteinExistence type="inferred from homology"/>
<dbReference type="HAMAP" id="MF_01151">
    <property type="entry name" value="GrpE"/>
    <property type="match status" value="1"/>
</dbReference>
<dbReference type="Proteomes" id="UP000034581">
    <property type="component" value="Unassembled WGS sequence"/>
</dbReference>
<dbReference type="InterPro" id="IPR000740">
    <property type="entry name" value="GrpE"/>
</dbReference>
<evidence type="ECO:0000256" key="2">
    <source>
        <dbReference type="ARBA" id="ARBA00023186"/>
    </source>
</evidence>
<dbReference type="SUPFAM" id="SSF51064">
    <property type="entry name" value="Head domain of nucleotide exchange factor GrpE"/>
    <property type="match status" value="1"/>
</dbReference>
<comment type="subunit">
    <text evidence="3">Homodimer.</text>
</comment>
<dbReference type="PATRIC" id="fig|1618350.3.peg.1000"/>
<feature type="compositionally biased region" description="Polar residues" evidence="5">
    <location>
        <begin position="27"/>
        <end position="41"/>
    </location>
</feature>
<evidence type="ECO:0000256" key="4">
    <source>
        <dbReference type="RuleBase" id="RU004478"/>
    </source>
</evidence>
<protein>
    <recommendedName>
        <fullName evidence="3">Protein GrpE</fullName>
    </recommendedName>
    <alternativeName>
        <fullName evidence="3">HSP-70 cofactor</fullName>
    </alternativeName>
</protein>
<dbReference type="Gene3D" id="2.30.22.10">
    <property type="entry name" value="Head domain of nucleotide exchange factor GrpE"/>
    <property type="match status" value="1"/>
</dbReference>
<comment type="subcellular location">
    <subcellularLocation>
        <location evidence="3">Cytoplasm</location>
    </subcellularLocation>
</comment>
<comment type="function">
    <text evidence="3">Participates actively in the response to hyperosmotic and heat shock by preventing the aggregation of stress-denatured proteins, in association with DnaK and GrpE. It is the nucleotide exchange factor for DnaK and may function as a thermosensor. Unfolded proteins bind initially to DnaJ; upon interaction with the DnaJ-bound protein, DnaK hydrolyzes its bound ATP, resulting in the formation of a stable complex. GrpE releases ADP from DnaK; ATP binding to DnaK triggers the release of the substrate protein, thus completing the reaction cycle. Several rounds of ATP-dependent interactions between DnaJ, DnaK and GrpE are required for fully efficient folding.</text>
</comment>
<sequence length="178" mass="20632">MLKKEDPKTKSTQTKEEQKQGEKNKQSVKQTENQLNHLQSENEALRLKNQDLENKLKRAIADYQNLETRIARQRQELADYFKKDIVVKFLPVLDNLERASKTINDQGLKFVVKQFHNLLEEVGLKIVGQVGQEFDPHQHECIEVVNGDENKVIEVLEKGYSLSEKIVRPAKVKVGRKN</sequence>
<dbReference type="PRINTS" id="PR00773">
    <property type="entry name" value="GRPEPROTEIN"/>
</dbReference>
<name>A0A0G0EPP2_UNCC3</name>
<dbReference type="EMBL" id="LBQB01000008">
    <property type="protein sequence ID" value="KKP69252.1"/>
    <property type="molecule type" value="Genomic_DNA"/>
</dbReference>
<keyword evidence="2 3" id="KW-0143">Chaperone</keyword>
<dbReference type="PANTHER" id="PTHR21237">
    <property type="entry name" value="GRPE PROTEIN"/>
    <property type="match status" value="1"/>
</dbReference>
<dbReference type="AlphaFoldDB" id="A0A0G0EPP2"/>
<comment type="caution">
    <text evidence="6">The sequence shown here is derived from an EMBL/GenBank/DDBJ whole genome shotgun (WGS) entry which is preliminary data.</text>
</comment>
<dbReference type="InterPro" id="IPR009012">
    <property type="entry name" value="GrpE_head"/>
</dbReference>
<dbReference type="GO" id="GO:0005737">
    <property type="term" value="C:cytoplasm"/>
    <property type="evidence" value="ECO:0007669"/>
    <property type="project" value="UniProtKB-SubCell"/>
</dbReference>
<dbReference type="GO" id="GO:0051082">
    <property type="term" value="F:unfolded protein binding"/>
    <property type="evidence" value="ECO:0007669"/>
    <property type="project" value="TreeGrafter"/>
</dbReference>